<dbReference type="SUPFAM" id="SSF48208">
    <property type="entry name" value="Six-hairpin glycosidases"/>
    <property type="match status" value="1"/>
</dbReference>
<dbReference type="Gene3D" id="1.50.10.10">
    <property type="match status" value="1"/>
</dbReference>
<dbReference type="InterPro" id="IPR035396">
    <property type="entry name" value="Bac_rhamnosid6H"/>
</dbReference>
<dbReference type="InterPro" id="IPR012341">
    <property type="entry name" value="6hp_glycosidase-like_sf"/>
</dbReference>
<feature type="signal peptide" evidence="1">
    <location>
        <begin position="1"/>
        <end position="20"/>
    </location>
</feature>
<evidence type="ECO:0000256" key="1">
    <source>
        <dbReference type="SAM" id="SignalP"/>
    </source>
</evidence>
<dbReference type="RefSeq" id="WP_343333292.1">
    <property type="nucleotide sequence ID" value="NZ_JAPOHD010000024.1"/>
</dbReference>
<dbReference type="Pfam" id="PF17389">
    <property type="entry name" value="Bac_rhamnosid6H"/>
    <property type="match status" value="1"/>
</dbReference>
<name>A0A9X3J606_9BACT</name>
<gene>
    <name evidence="4" type="ORF">OU798_11440</name>
</gene>
<organism evidence="4 5">
    <name type="scientific">Draconibacterium aestuarii</name>
    <dbReference type="NCBI Taxonomy" id="2998507"/>
    <lineage>
        <taxon>Bacteria</taxon>
        <taxon>Pseudomonadati</taxon>
        <taxon>Bacteroidota</taxon>
        <taxon>Bacteroidia</taxon>
        <taxon>Marinilabiliales</taxon>
        <taxon>Prolixibacteraceae</taxon>
        <taxon>Draconibacterium</taxon>
    </lineage>
</organism>
<dbReference type="Proteomes" id="UP001145087">
    <property type="component" value="Unassembled WGS sequence"/>
</dbReference>
<dbReference type="Gene3D" id="2.60.120.260">
    <property type="entry name" value="Galactose-binding domain-like"/>
    <property type="match status" value="1"/>
</dbReference>
<evidence type="ECO:0000313" key="5">
    <source>
        <dbReference type="Proteomes" id="UP001145087"/>
    </source>
</evidence>
<dbReference type="AlphaFoldDB" id="A0A9X3J606"/>
<dbReference type="InterPro" id="IPR035398">
    <property type="entry name" value="Bac_rhamnosid_C"/>
</dbReference>
<evidence type="ECO:0000259" key="2">
    <source>
        <dbReference type="Pfam" id="PF17389"/>
    </source>
</evidence>
<sequence>MKKQIVLLLLMTFLLNHLYADEKWTAKRIAANESQNESNVWTDFVKTFDLEKVPPKAIASIACDSKYWMWINGELVVFEGQLKRGPTPEDTYYDKVDITSYLKTGPNKIAILLWYFGKDGFSHNSSGQEGLVFQCDAIDILSDATWNGRIDRAYEYTSRPYPNYRLPESNIRFDARRGNFDWVKSDSENRGFRRVKIVGNAESAPWNNLVERPIPQWKNFGIKNYEQTVDLPYISKGDTLICKLPYNAHITPYFKIRSESGKVIEIRTDHYYGGGPPNVRAEYVTGAGIQEYESLGWMNGHHVRYYFPEGVEVLELKFRETGYGATFTGSFDCNDSFYNEMWQKALRTLYVTMRDTYMDCPDRERAQWWGDLVNESGEAFYALSPSAAHLTKKGMLELINWQRKDGTIYSPVPSGNYNRELPGQMLASIGYYGFWNYYLNTGDKETIEKVYDGVKRYLDVWQLNESGILEHREGDWYWGDWGTNIDKQSLFNAWYYLALKGYRNMSEVLGNNSEAVRVEKKMAEFKSAFNKQLWNGEEYRSEGYEGDTDDRTQALAVVAGLADPDKFTEIYQILQTQFYASPYMEKYVIEALFMMGYEEYGLERLKERFYEMVRDSKLTTLYEGWGVGRDGYGGGTVNHAWSGGGLTILSQYVCGVSPVEPAWKTIRIKPQLGNLSYAETENITINGKFSVEVSSNNKEYQVKATIPETSKAIVCIPDSYKNITLNEQLIWDNKELKNQAAVFLGKDNGYYQFQVEGSQLRFVAK</sequence>
<feature type="domain" description="Alpha-L-rhamnosidase C-terminal" evidence="3">
    <location>
        <begin position="655"/>
        <end position="722"/>
    </location>
</feature>
<feature type="domain" description="Alpha-L-rhamnosidase six-hairpin glycosidase" evidence="2">
    <location>
        <begin position="328"/>
        <end position="643"/>
    </location>
</feature>
<dbReference type="Gene3D" id="2.60.420.10">
    <property type="entry name" value="Maltose phosphorylase, domain 3"/>
    <property type="match status" value="1"/>
</dbReference>
<keyword evidence="1" id="KW-0732">Signal</keyword>
<reference evidence="4" key="1">
    <citation type="submission" date="2022-11" db="EMBL/GenBank/DDBJ databases">
        <title>Marilongibacter aestuarii gen. nov., sp. nov., isolated from tidal flat sediment.</title>
        <authorList>
            <person name="Jiayan W."/>
        </authorList>
    </citation>
    <scope>NUCLEOTIDE SEQUENCE</scope>
    <source>
        <strain evidence="4">Z1-6</strain>
    </source>
</reference>
<dbReference type="GO" id="GO:0005975">
    <property type="term" value="P:carbohydrate metabolic process"/>
    <property type="evidence" value="ECO:0007669"/>
    <property type="project" value="InterPro"/>
</dbReference>
<dbReference type="PANTHER" id="PTHR34987:SF2">
    <property type="entry name" value="B, PUTATIVE (AFU_ORTHOLOGUE AFUA_7G05040)-RELATED"/>
    <property type="match status" value="1"/>
</dbReference>
<evidence type="ECO:0000259" key="3">
    <source>
        <dbReference type="Pfam" id="PF17390"/>
    </source>
</evidence>
<feature type="chain" id="PRO_5040906606" evidence="1">
    <location>
        <begin position="21"/>
        <end position="765"/>
    </location>
</feature>
<accession>A0A9X3J606</accession>
<dbReference type="Pfam" id="PF17390">
    <property type="entry name" value="Bac_rhamnosid_C"/>
    <property type="match status" value="1"/>
</dbReference>
<comment type="caution">
    <text evidence="4">The sequence shown here is derived from an EMBL/GenBank/DDBJ whole genome shotgun (WGS) entry which is preliminary data.</text>
</comment>
<proteinExistence type="predicted"/>
<dbReference type="PANTHER" id="PTHR34987">
    <property type="entry name" value="C, PUTATIVE (AFU_ORTHOLOGUE AFUA_3G02880)-RELATED"/>
    <property type="match status" value="1"/>
</dbReference>
<keyword evidence="5" id="KW-1185">Reference proteome</keyword>
<evidence type="ECO:0000313" key="4">
    <source>
        <dbReference type="EMBL" id="MCY1720958.1"/>
    </source>
</evidence>
<dbReference type="EMBL" id="JAPOHD010000024">
    <property type="protein sequence ID" value="MCY1720958.1"/>
    <property type="molecule type" value="Genomic_DNA"/>
</dbReference>
<dbReference type="GO" id="GO:0016787">
    <property type="term" value="F:hydrolase activity"/>
    <property type="evidence" value="ECO:0007669"/>
    <property type="project" value="UniProtKB-KW"/>
</dbReference>
<protein>
    <submittedName>
        <fullName evidence="4">GH116 family glycosyl hydrolase</fullName>
    </submittedName>
</protein>
<dbReference type="InterPro" id="IPR008928">
    <property type="entry name" value="6-hairpin_glycosidase_sf"/>
</dbReference>
<keyword evidence="4" id="KW-0378">Hydrolase</keyword>